<evidence type="ECO:0000313" key="2">
    <source>
        <dbReference type="EMBL" id="KPM09370.1"/>
    </source>
</evidence>
<proteinExistence type="predicted"/>
<dbReference type="VEuPathDB" id="VectorBase:SSCA002743"/>
<protein>
    <submittedName>
        <fullName evidence="2">Uncharacterized protein</fullName>
    </submittedName>
</protein>
<name>A0A132AG00_SARSC</name>
<evidence type="ECO:0000256" key="1">
    <source>
        <dbReference type="SAM" id="MobiDB-lite"/>
    </source>
</evidence>
<reference evidence="2 3" key="1">
    <citation type="journal article" date="2015" name="Parasit. Vectors">
        <title>Draft genome of the scabies mite.</title>
        <authorList>
            <person name="Rider S.D.Jr."/>
            <person name="Morgan M.S."/>
            <person name="Arlian L.G."/>
        </authorList>
    </citation>
    <scope>NUCLEOTIDE SEQUENCE [LARGE SCALE GENOMIC DNA]</scope>
    <source>
        <strain evidence="2">Arlian Lab</strain>
    </source>
</reference>
<comment type="caution">
    <text evidence="2">The sequence shown here is derived from an EMBL/GenBank/DDBJ whole genome shotgun (WGS) entry which is preliminary data.</text>
</comment>
<gene>
    <name evidence="2" type="ORF">QR98_0079040</name>
</gene>
<feature type="region of interest" description="Disordered" evidence="1">
    <location>
        <begin position="1"/>
        <end position="35"/>
    </location>
</feature>
<dbReference type="EMBL" id="JXLN01013448">
    <property type="protein sequence ID" value="KPM09370.1"/>
    <property type="molecule type" value="Genomic_DNA"/>
</dbReference>
<accession>A0A132AG00</accession>
<feature type="compositionally biased region" description="Low complexity" evidence="1">
    <location>
        <begin position="13"/>
        <end position="27"/>
    </location>
</feature>
<sequence length="68" mass="7732">MDLVPRNTERTSSKLPPTLPSSMSSASNRKSFNKLERTKGKKYIKEMESINLIGPNDMFLIVSDLFQI</sequence>
<evidence type="ECO:0000313" key="3">
    <source>
        <dbReference type="Proteomes" id="UP000616769"/>
    </source>
</evidence>
<dbReference type="AlphaFoldDB" id="A0A132AG00"/>
<organism evidence="2 3">
    <name type="scientific">Sarcoptes scabiei</name>
    <name type="common">Itch mite</name>
    <name type="synonym">Acarus scabiei</name>
    <dbReference type="NCBI Taxonomy" id="52283"/>
    <lineage>
        <taxon>Eukaryota</taxon>
        <taxon>Metazoa</taxon>
        <taxon>Ecdysozoa</taxon>
        <taxon>Arthropoda</taxon>
        <taxon>Chelicerata</taxon>
        <taxon>Arachnida</taxon>
        <taxon>Acari</taxon>
        <taxon>Acariformes</taxon>
        <taxon>Sarcoptiformes</taxon>
        <taxon>Astigmata</taxon>
        <taxon>Psoroptidia</taxon>
        <taxon>Sarcoptoidea</taxon>
        <taxon>Sarcoptidae</taxon>
        <taxon>Sarcoptinae</taxon>
        <taxon>Sarcoptes</taxon>
    </lineage>
</organism>
<dbReference type="Proteomes" id="UP000616769">
    <property type="component" value="Unassembled WGS sequence"/>
</dbReference>